<evidence type="ECO:0000259" key="2">
    <source>
        <dbReference type="Pfam" id="PF12819"/>
    </source>
</evidence>
<gene>
    <name evidence="3" type="ORF">C3L33_02007</name>
</gene>
<dbReference type="InterPro" id="IPR024788">
    <property type="entry name" value="Malectin-like_Carb-bd_dom"/>
</dbReference>
<organism evidence="3">
    <name type="scientific">Rhododendron williamsianum</name>
    <dbReference type="NCBI Taxonomy" id="262921"/>
    <lineage>
        <taxon>Eukaryota</taxon>
        <taxon>Viridiplantae</taxon>
        <taxon>Streptophyta</taxon>
        <taxon>Embryophyta</taxon>
        <taxon>Tracheophyta</taxon>
        <taxon>Spermatophyta</taxon>
        <taxon>Magnoliopsida</taxon>
        <taxon>eudicotyledons</taxon>
        <taxon>Gunneridae</taxon>
        <taxon>Pentapetalae</taxon>
        <taxon>asterids</taxon>
        <taxon>Ericales</taxon>
        <taxon>Ericaceae</taxon>
        <taxon>Ericoideae</taxon>
        <taxon>Rhodoreae</taxon>
        <taxon>Rhododendron</taxon>
    </lineage>
</organism>
<dbReference type="AlphaFoldDB" id="A0A6A4M692"/>
<dbReference type="Pfam" id="PF12819">
    <property type="entry name" value="Malectin_like"/>
    <property type="match status" value="1"/>
</dbReference>
<dbReference type="PANTHER" id="PTHR45631">
    <property type="entry name" value="OS07G0107800 PROTEIN-RELATED"/>
    <property type="match status" value="1"/>
</dbReference>
<proteinExistence type="predicted"/>
<sequence>MKYPDDVYDRIWLPDTIVGFTTSAWEPFRASYNSDTLSSNIYKPPYPVMATAVRPVNGLNSLNFSVDSDYRRQPFYVYMHFAEIETLAPGQKREFDIYINDGPWRLNVTADYLQPNTIFSTYAVSADLRQLNFSIRATEESTRRPPILNAIEVHEVLELQSPTPTNQSEGDQGNS</sequence>
<dbReference type="EMBL" id="QEFC01000107">
    <property type="protein sequence ID" value="KAE9466085.1"/>
    <property type="molecule type" value="Genomic_DNA"/>
</dbReference>
<evidence type="ECO:0000256" key="1">
    <source>
        <dbReference type="ARBA" id="ARBA00004167"/>
    </source>
</evidence>
<feature type="non-terminal residue" evidence="3">
    <location>
        <position position="1"/>
    </location>
</feature>
<dbReference type="Gene3D" id="2.60.120.430">
    <property type="entry name" value="Galactose-binding lectin"/>
    <property type="match status" value="1"/>
</dbReference>
<reference evidence="3" key="1">
    <citation type="journal article" date="2019" name="Genome Biol. Evol.">
        <title>The Rhododendron genome and chromosomal organization provide insight into shared whole-genome duplications across the heath family (Ericaceae).</title>
        <authorList>
            <person name="Soza V.L."/>
            <person name="Lindsley D."/>
            <person name="Waalkes A."/>
            <person name="Ramage E."/>
            <person name="Patwardhan R.P."/>
            <person name="Burton J.N."/>
            <person name="Adey A."/>
            <person name="Kumar A."/>
            <person name="Qiu R."/>
            <person name="Shendure J."/>
            <person name="Hall B."/>
        </authorList>
    </citation>
    <scope>NUCLEOTIDE SEQUENCE</scope>
    <source>
        <strain evidence="3">RSF 1966-606</strain>
    </source>
</reference>
<comment type="caution">
    <text evidence="3">The sequence shown here is derived from an EMBL/GenBank/DDBJ whole genome shotgun (WGS) entry which is preliminary data.</text>
</comment>
<dbReference type="OrthoDB" id="2017114at2759"/>
<protein>
    <recommendedName>
        <fullName evidence="2">Malectin-like domain-containing protein</fullName>
    </recommendedName>
</protein>
<dbReference type="PANTHER" id="PTHR45631:SF206">
    <property type="entry name" value="PROTEIN KINASE DOMAIN-CONTAINING PROTEIN"/>
    <property type="match status" value="1"/>
</dbReference>
<dbReference type="GO" id="GO:0016020">
    <property type="term" value="C:membrane"/>
    <property type="evidence" value="ECO:0007669"/>
    <property type="project" value="UniProtKB-SubCell"/>
</dbReference>
<name>A0A6A4M692_9ERIC</name>
<accession>A0A6A4M692</accession>
<feature type="domain" description="Malectin-like" evidence="2">
    <location>
        <begin position="2"/>
        <end position="155"/>
    </location>
</feature>
<comment type="subcellular location">
    <subcellularLocation>
        <location evidence="1">Membrane</location>
        <topology evidence="1">Single-pass membrane protein</topology>
    </subcellularLocation>
</comment>
<evidence type="ECO:0000313" key="3">
    <source>
        <dbReference type="EMBL" id="KAE9466085.1"/>
    </source>
</evidence>